<dbReference type="EMBL" id="WOSY01000001">
    <property type="protein sequence ID" value="NHN87077.1"/>
    <property type="molecule type" value="Genomic_DNA"/>
</dbReference>
<protein>
    <submittedName>
        <fullName evidence="2">Uncharacterized protein</fullName>
    </submittedName>
</protein>
<feature type="transmembrane region" description="Helical" evidence="1">
    <location>
        <begin position="12"/>
        <end position="34"/>
    </location>
</feature>
<evidence type="ECO:0000256" key="1">
    <source>
        <dbReference type="SAM" id="Phobius"/>
    </source>
</evidence>
<reference evidence="2 3" key="1">
    <citation type="journal article" date="2020" name="Int. J. Syst. Evol. Microbiol.">
        <title>Novel acetic acid bacteria from cider fermentations: Acetobacter conturbans sp. nov. and Acetobacter fallax sp. nov.</title>
        <authorList>
            <person name="Sombolestani A.S."/>
            <person name="Cleenwerck I."/>
            <person name="Cnockaert M."/>
            <person name="Borremans W."/>
            <person name="Wieme A.D."/>
            <person name="De Vuyst L."/>
            <person name="Vandamme P."/>
        </authorList>
    </citation>
    <scope>NUCLEOTIDE SEQUENCE [LARGE SCALE GENOMIC DNA]</scope>
    <source>
        <strain evidence="2 3">LMG 1627</strain>
    </source>
</reference>
<dbReference type="Proteomes" id="UP000631653">
    <property type="component" value="Unassembled WGS sequence"/>
</dbReference>
<keyword evidence="1" id="KW-1133">Transmembrane helix</keyword>
<evidence type="ECO:0000313" key="2">
    <source>
        <dbReference type="EMBL" id="NHN87077.1"/>
    </source>
</evidence>
<comment type="caution">
    <text evidence="2">The sequence shown here is derived from an EMBL/GenBank/DDBJ whole genome shotgun (WGS) entry which is preliminary data.</text>
</comment>
<proteinExistence type="predicted"/>
<feature type="transmembrane region" description="Helical" evidence="1">
    <location>
        <begin position="64"/>
        <end position="84"/>
    </location>
</feature>
<keyword evidence="3" id="KW-1185">Reference proteome</keyword>
<sequence length="172" mass="17875">MTTPHATPRFLTRMTASAIGGTLTSTAALMMLSAKRTGSPWPGLNCTAHWLKGDKAALVPTPDLVHTGTGFATSAGAIVFWAALYEAALGTGKLSFGRFLAATAALGPVAIVADYGATPKRFTPGWELLFSKRDMTLIYTALVLGMAAGSTAIRPFRTCACAPEKIATPSTP</sequence>
<feature type="transmembrane region" description="Helical" evidence="1">
    <location>
        <begin position="96"/>
        <end position="117"/>
    </location>
</feature>
<name>A0ABX0JUN5_9PROT</name>
<keyword evidence="1" id="KW-0472">Membrane</keyword>
<dbReference type="RefSeq" id="WP_242009949.1">
    <property type="nucleotide sequence ID" value="NZ_WOSY01000001.1"/>
</dbReference>
<organism evidence="2 3">
    <name type="scientific">Acetobacter conturbans</name>
    <dbReference type="NCBI Taxonomy" id="1737472"/>
    <lineage>
        <taxon>Bacteria</taxon>
        <taxon>Pseudomonadati</taxon>
        <taxon>Pseudomonadota</taxon>
        <taxon>Alphaproteobacteria</taxon>
        <taxon>Acetobacterales</taxon>
        <taxon>Acetobacteraceae</taxon>
        <taxon>Acetobacter</taxon>
    </lineage>
</organism>
<keyword evidence="1" id="KW-0812">Transmembrane</keyword>
<accession>A0ABX0JUN5</accession>
<evidence type="ECO:0000313" key="3">
    <source>
        <dbReference type="Proteomes" id="UP000631653"/>
    </source>
</evidence>
<feature type="transmembrane region" description="Helical" evidence="1">
    <location>
        <begin position="137"/>
        <end position="156"/>
    </location>
</feature>
<gene>
    <name evidence="2" type="ORF">GOB81_00290</name>
</gene>